<accession>A0A426ZFE0</accession>
<evidence type="ECO:0000313" key="3">
    <source>
        <dbReference type="Proteomes" id="UP000287651"/>
    </source>
</evidence>
<dbReference type="EMBL" id="AMZH03006897">
    <property type="protein sequence ID" value="RRT62683.1"/>
    <property type="molecule type" value="Genomic_DNA"/>
</dbReference>
<organism evidence="2 3">
    <name type="scientific">Ensete ventricosum</name>
    <name type="common">Abyssinian banana</name>
    <name type="synonym">Musa ensete</name>
    <dbReference type="NCBI Taxonomy" id="4639"/>
    <lineage>
        <taxon>Eukaryota</taxon>
        <taxon>Viridiplantae</taxon>
        <taxon>Streptophyta</taxon>
        <taxon>Embryophyta</taxon>
        <taxon>Tracheophyta</taxon>
        <taxon>Spermatophyta</taxon>
        <taxon>Magnoliopsida</taxon>
        <taxon>Liliopsida</taxon>
        <taxon>Zingiberales</taxon>
        <taxon>Musaceae</taxon>
        <taxon>Ensete</taxon>
    </lineage>
</organism>
<feature type="compositionally biased region" description="Basic and acidic residues" evidence="1">
    <location>
        <begin position="137"/>
        <end position="150"/>
    </location>
</feature>
<feature type="compositionally biased region" description="Polar residues" evidence="1">
    <location>
        <begin position="123"/>
        <end position="132"/>
    </location>
</feature>
<proteinExistence type="predicted"/>
<protein>
    <submittedName>
        <fullName evidence="2">Uncharacterized protein</fullName>
    </submittedName>
</protein>
<name>A0A426ZFE0_ENSVE</name>
<evidence type="ECO:0000256" key="1">
    <source>
        <dbReference type="SAM" id="MobiDB-lite"/>
    </source>
</evidence>
<reference evidence="2 3" key="1">
    <citation type="journal article" date="2014" name="Agronomy (Basel)">
        <title>A Draft Genome Sequence for Ensete ventricosum, the Drought-Tolerant Tree Against Hunger.</title>
        <authorList>
            <person name="Harrison J."/>
            <person name="Moore K.A."/>
            <person name="Paszkiewicz K."/>
            <person name="Jones T."/>
            <person name="Grant M."/>
            <person name="Ambacheew D."/>
            <person name="Muzemil S."/>
            <person name="Studholme D.J."/>
        </authorList>
    </citation>
    <scope>NUCLEOTIDE SEQUENCE [LARGE SCALE GENOMIC DNA]</scope>
</reference>
<dbReference type="AlphaFoldDB" id="A0A426ZFE0"/>
<gene>
    <name evidence="2" type="ORF">B296_00018298</name>
</gene>
<sequence length="150" mass="16069">MLPPLPSGGTSRAGGAALCGRCPNRSDRPCRRQPWQRALPTAAGPALAGTNHARRRLCMLAAALARGFGRGRSPPCRGPWPQPAAPSSKPGLGWPALLRGWLWLAAPPTHCLRCENASNLSHENLGSDTTVGKPQRIWKEKMKEVKSPSL</sequence>
<evidence type="ECO:0000313" key="2">
    <source>
        <dbReference type="EMBL" id="RRT62683.1"/>
    </source>
</evidence>
<comment type="caution">
    <text evidence="2">The sequence shown here is derived from an EMBL/GenBank/DDBJ whole genome shotgun (WGS) entry which is preliminary data.</text>
</comment>
<dbReference type="Proteomes" id="UP000287651">
    <property type="component" value="Unassembled WGS sequence"/>
</dbReference>
<feature type="region of interest" description="Disordered" evidence="1">
    <location>
        <begin position="123"/>
        <end position="150"/>
    </location>
</feature>